<evidence type="ECO:0000313" key="2">
    <source>
        <dbReference type="Proteomes" id="UP000298652"/>
    </source>
</evidence>
<reference evidence="1" key="1">
    <citation type="submission" date="2019-03" db="EMBL/GenBank/DDBJ databases">
        <title>WGS assembly of Setaria viridis.</title>
        <authorList>
            <person name="Huang P."/>
            <person name="Jenkins J."/>
            <person name="Grimwood J."/>
            <person name="Barry K."/>
            <person name="Healey A."/>
            <person name="Mamidi S."/>
            <person name="Sreedasyam A."/>
            <person name="Shu S."/>
            <person name="Feldman M."/>
            <person name="Wu J."/>
            <person name="Yu Y."/>
            <person name="Chen C."/>
            <person name="Johnson J."/>
            <person name="Rokhsar D."/>
            <person name="Baxter I."/>
            <person name="Schmutz J."/>
            <person name="Brutnell T."/>
            <person name="Kellogg E."/>
        </authorList>
    </citation>
    <scope>NUCLEOTIDE SEQUENCE [LARGE SCALE GENOMIC DNA]</scope>
</reference>
<dbReference type="AlphaFoldDB" id="A0A4U6WB72"/>
<accession>A0A4U6WB72</accession>
<proteinExistence type="predicted"/>
<dbReference type="InterPro" id="IPR024738">
    <property type="entry name" value="Hfi1/Tada1"/>
</dbReference>
<keyword evidence="2" id="KW-1185">Reference proteome</keyword>
<dbReference type="GO" id="GO:0003713">
    <property type="term" value="F:transcription coactivator activity"/>
    <property type="evidence" value="ECO:0007669"/>
    <property type="project" value="TreeGrafter"/>
</dbReference>
<dbReference type="Proteomes" id="UP000298652">
    <property type="component" value="Chromosome 1"/>
</dbReference>
<dbReference type="GO" id="GO:0006357">
    <property type="term" value="P:regulation of transcription by RNA polymerase II"/>
    <property type="evidence" value="ECO:0007669"/>
    <property type="project" value="TreeGrafter"/>
</dbReference>
<dbReference type="Gramene" id="TKW39064">
    <property type="protein sequence ID" value="TKW39064"/>
    <property type="gene ID" value="SEVIR_1G155300v2"/>
</dbReference>
<dbReference type="OMA" id="QSREDGC"/>
<evidence type="ECO:0000313" key="1">
    <source>
        <dbReference type="EMBL" id="TKW39064.1"/>
    </source>
</evidence>
<dbReference type="CDD" id="cd22933">
    <property type="entry name" value="HFD_HFI1"/>
    <property type="match status" value="1"/>
</dbReference>
<dbReference type="PANTHER" id="PTHR21277:SF26">
    <property type="entry name" value="TRANSCRIPTIONAL REGULATOR OF RNA POLII SAGA SUBUNIT"/>
    <property type="match status" value="1"/>
</dbReference>
<dbReference type="PANTHER" id="PTHR21277">
    <property type="entry name" value="TRANSCRIPTIONAL ADAPTER 1"/>
    <property type="match status" value="1"/>
</dbReference>
<dbReference type="EMBL" id="CM016552">
    <property type="protein sequence ID" value="TKW39064.1"/>
    <property type="molecule type" value="Genomic_DNA"/>
</dbReference>
<name>A0A4U6WB72_SETVI</name>
<evidence type="ECO:0008006" key="3">
    <source>
        <dbReference type="Google" id="ProtNLM"/>
    </source>
</evidence>
<protein>
    <recommendedName>
        <fullName evidence="3">Transcriptional coactivator Hfi1/Transcriptional adapter 1</fullName>
    </recommendedName>
</protein>
<dbReference type="Pfam" id="PF12767">
    <property type="entry name" value="SAGA-Tad1"/>
    <property type="match status" value="1"/>
</dbReference>
<dbReference type="GO" id="GO:0000124">
    <property type="term" value="C:SAGA complex"/>
    <property type="evidence" value="ECO:0007669"/>
    <property type="project" value="TreeGrafter"/>
</dbReference>
<sequence length="379" mass="41535">MPSSTPPLPQNLLPLPSPVVGQSTRINLVDIKLKLVKRIGPEQAKKYFEHLQRFLSSKLSKTVFDKLCLTILGHENVQLHNHLIRSILHNACQTSGPPTVSAPKSIGAAKNSNHVLVPTVLVSENGDVLRQHVKAHCPQGRNADVVEENGVVHLTKLKRFPQPEQSDLVEPLSKRLRVENAYSNLSESPNSNCLDVVDRENMEAIAQQARDPITAPLGVAFCSGSFGGSWKTSTFSSSVGSDNSVCCYDLGQLCDTSSLRQRMGRIAETEGLDGVSLDCANLLNNGIDLFLKQLIGSCIELVRSRSQHDRINQMALKQRLSRKLINGVQLQNQVHGRSANTCPQISSISLQDFKALSELNPQLLGVNASLLLEKMNSYD</sequence>
<gene>
    <name evidence="1" type="ORF">SEVIR_1G155300v2</name>
</gene>
<organism evidence="1 2">
    <name type="scientific">Setaria viridis</name>
    <name type="common">Green bristlegrass</name>
    <name type="synonym">Setaria italica subsp. viridis</name>
    <dbReference type="NCBI Taxonomy" id="4556"/>
    <lineage>
        <taxon>Eukaryota</taxon>
        <taxon>Viridiplantae</taxon>
        <taxon>Streptophyta</taxon>
        <taxon>Embryophyta</taxon>
        <taxon>Tracheophyta</taxon>
        <taxon>Spermatophyta</taxon>
        <taxon>Magnoliopsida</taxon>
        <taxon>Liliopsida</taxon>
        <taxon>Poales</taxon>
        <taxon>Poaceae</taxon>
        <taxon>PACMAD clade</taxon>
        <taxon>Panicoideae</taxon>
        <taxon>Panicodae</taxon>
        <taxon>Paniceae</taxon>
        <taxon>Cenchrinae</taxon>
        <taxon>Setaria</taxon>
    </lineage>
</organism>